<dbReference type="InterPro" id="IPR037033">
    <property type="entry name" value="DNA-dir_RNAP_su2_hyb_sf"/>
</dbReference>
<evidence type="ECO:0000256" key="6">
    <source>
        <dbReference type="ARBA" id="ARBA00023163"/>
    </source>
</evidence>
<dbReference type="Pfam" id="PF00562">
    <property type="entry name" value="RNA_pol_Rpb2_6"/>
    <property type="match status" value="1"/>
</dbReference>
<evidence type="ECO:0000313" key="9">
    <source>
        <dbReference type="Proteomes" id="UP000030655"/>
    </source>
</evidence>
<dbReference type="OrthoDB" id="10248617at2759"/>
<dbReference type="GO" id="GO:0000428">
    <property type="term" value="C:DNA-directed RNA polymerase complex"/>
    <property type="evidence" value="ECO:0007669"/>
    <property type="project" value="UniProtKB-KW"/>
</dbReference>
<protein>
    <recommendedName>
        <fullName evidence="2">DNA-directed RNA polymerase</fullName>
        <ecNumber evidence="2">2.7.7.6</ecNumber>
    </recommendedName>
</protein>
<dbReference type="GO" id="GO:0003677">
    <property type="term" value="F:DNA binding"/>
    <property type="evidence" value="ECO:0007669"/>
    <property type="project" value="InterPro"/>
</dbReference>
<dbReference type="FunFam" id="2.40.270.10:FF:000006">
    <property type="entry name" value="DNA-directed RNA polymerase subunit beta"/>
    <property type="match status" value="1"/>
</dbReference>
<evidence type="ECO:0000256" key="4">
    <source>
        <dbReference type="ARBA" id="ARBA00022679"/>
    </source>
</evidence>
<evidence type="ECO:0000256" key="3">
    <source>
        <dbReference type="ARBA" id="ARBA00022478"/>
    </source>
</evidence>
<dbReference type="EMBL" id="KK365181">
    <property type="protein sequence ID" value="KCZ80427.1"/>
    <property type="molecule type" value="Genomic_DNA"/>
</dbReference>
<accession>A0A059EZY7</accession>
<dbReference type="Proteomes" id="UP000030655">
    <property type="component" value="Unassembled WGS sequence"/>
</dbReference>
<dbReference type="EC" id="2.7.7.6" evidence="2"/>
<comment type="similarity">
    <text evidence="1">Belongs to the RNA polymerase beta chain family.</text>
</comment>
<dbReference type="VEuPathDB" id="MicrosporidiaDB:H312_02151"/>
<dbReference type="SUPFAM" id="SSF64484">
    <property type="entry name" value="beta and beta-prime subunits of DNA dependent RNA-polymerase"/>
    <property type="match status" value="1"/>
</dbReference>
<feature type="domain" description="DNA-directed RNA polymerase subunit 2 hybrid-binding" evidence="7">
    <location>
        <begin position="9"/>
        <end position="125"/>
    </location>
</feature>
<keyword evidence="3" id="KW-0240">DNA-directed RNA polymerase</keyword>
<dbReference type="HOGENOM" id="CLU_1434108_0_0_1"/>
<dbReference type="AlphaFoldDB" id="A0A059EZY7"/>
<keyword evidence="5" id="KW-0548">Nucleotidyltransferase</keyword>
<dbReference type="GO" id="GO:0003899">
    <property type="term" value="F:DNA-directed RNA polymerase activity"/>
    <property type="evidence" value="ECO:0007669"/>
    <property type="project" value="UniProtKB-EC"/>
</dbReference>
<proteinExistence type="inferred from homology"/>
<reference evidence="8 9" key="2">
    <citation type="submission" date="2014-03" db="EMBL/GenBank/DDBJ databases">
        <title>The Genome Sequence of Anncaliia algerae insect isolate PRA339.</title>
        <authorList>
            <consortium name="The Broad Institute Genome Sequencing Platform"/>
            <consortium name="The Broad Institute Genome Sequencing Center for Infectious Disease"/>
            <person name="Cuomo C."/>
            <person name="Becnel J."/>
            <person name="Sanscrainte N."/>
            <person name="Walker B."/>
            <person name="Young S.K."/>
            <person name="Zeng Q."/>
            <person name="Gargeya S."/>
            <person name="Fitzgerald M."/>
            <person name="Haas B."/>
            <person name="Abouelleil A."/>
            <person name="Alvarado L."/>
            <person name="Arachchi H.M."/>
            <person name="Berlin A.M."/>
            <person name="Chapman S.B."/>
            <person name="Dewar J."/>
            <person name="Goldberg J."/>
            <person name="Griggs A."/>
            <person name="Gujja S."/>
            <person name="Hansen M."/>
            <person name="Howarth C."/>
            <person name="Imamovic A."/>
            <person name="Larimer J."/>
            <person name="McCowan C."/>
            <person name="Murphy C."/>
            <person name="Neiman D."/>
            <person name="Pearson M."/>
            <person name="Priest M."/>
            <person name="Roberts A."/>
            <person name="Saif S."/>
            <person name="Shea T."/>
            <person name="Sisk P."/>
            <person name="Sykes S."/>
            <person name="Wortman J."/>
            <person name="Nusbaum C."/>
            <person name="Birren B."/>
        </authorList>
    </citation>
    <scope>NUCLEOTIDE SEQUENCE [LARGE SCALE GENOMIC DNA]</scope>
    <source>
        <strain evidence="8 9">PRA339</strain>
    </source>
</reference>
<organism evidence="8 9">
    <name type="scientific">Anncaliia algerae PRA339</name>
    <dbReference type="NCBI Taxonomy" id="1288291"/>
    <lineage>
        <taxon>Eukaryota</taxon>
        <taxon>Fungi</taxon>
        <taxon>Fungi incertae sedis</taxon>
        <taxon>Microsporidia</taxon>
        <taxon>Tubulinosematoidea</taxon>
        <taxon>Tubulinosematidae</taxon>
        <taxon>Anncaliia</taxon>
    </lineage>
</organism>
<reference evidence="9" key="1">
    <citation type="submission" date="2013-02" db="EMBL/GenBank/DDBJ databases">
        <authorList>
            <consortium name="The Broad Institute Genome Sequencing Platform"/>
            <person name="Cuomo C."/>
            <person name="Becnel J."/>
            <person name="Sanscrainte N."/>
            <person name="Walker B."/>
            <person name="Young S.K."/>
            <person name="Zeng Q."/>
            <person name="Gargeya S."/>
            <person name="Fitzgerald M."/>
            <person name="Haas B."/>
            <person name="Abouelleil A."/>
            <person name="Alvarado L."/>
            <person name="Arachchi H.M."/>
            <person name="Berlin A.M."/>
            <person name="Chapman S.B."/>
            <person name="Dewar J."/>
            <person name="Goldberg J."/>
            <person name="Griggs A."/>
            <person name="Gujja S."/>
            <person name="Hansen M."/>
            <person name="Howarth C."/>
            <person name="Imamovic A."/>
            <person name="Larimer J."/>
            <person name="McCowan C."/>
            <person name="Murphy C."/>
            <person name="Neiman D."/>
            <person name="Pearson M."/>
            <person name="Priest M."/>
            <person name="Roberts A."/>
            <person name="Saif S."/>
            <person name="Shea T."/>
            <person name="Sisk P."/>
            <person name="Sykes S."/>
            <person name="Wortman J."/>
            <person name="Nusbaum C."/>
            <person name="Birren B."/>
        </authorList>
    </citation>
    <scope>NUCLEOTIDE SEQUENCE [LARGE SCALE GENOMIC DNA]</scope>
    <source>
        <strain evidence="9">PRA339</strain>
    </source>
</reference>
<gene>
    <name evidence="8" type="ORF">H312_02151</name>
</gene>
<dbReference type="InterPro" id="IPR014724">
    <property type="entry name" value="RNA_pol_RPB2_OB-fold"/>
</dbReference>
<evidence type="ECO:0000259" key="7">
    <source>
        <dbReference type="Pfam" id="PF00562"/>
    </source>
</evidence>
<dbReference type="PANTHER" id="PTHR20856">
    <property type="entry name" value="DNA-DIRECTED RNA POLYMERASE I SUBUNIT 2"/>
    <property type="match status" value="1"/>
</dbReference>
<evidence type="ECO:0000256" key="5">
    <source>
        <dbReference type="ARBA" id="ARBA00022695"/>
    </source>
</evidence>
<dbReference type="Gene3D" id="2.40.270.10">
    <property type="entry name" value="DNA-directed RNA polymerase, subunit 2, domain 6"/>
    <property type="match status" value="1"/>
</dbReference>
<keyword evidence="9" id="KW-1185">Reference proteome</keyword>
<keyword evidence="6" id="KW-0804">Transcription</keyword>
<evidence type="ECO:0000256" key="1">
    <source>
        <dbReference type="ARBA" id="ARBA00006835"/>
    </source>
</evidence>
<dbReference type="InterPro" id="IPR007120">
    <property type="entry name" value="DNA-dir_RNAP_su2_dom"/>
</dbReference>
<dbReference type="GO" id="GO:0032549">
    <property type="term" value="F:ribonucleoside binding"/>
    <property type="evidence" value="ECO:0007669"/>
    <property type="project" value="InterPro"/>
</dbReference>
<evidence type="ECO:0000313" key="8">
    <source>
        <dbReference type="EMBL" id="KCZ80427.1"/>
    </source>
</evidence>
<dbReference type="GO" id="GO:0006351">
    <property type="term" value="P:DNA-templated transcription"/>
    <property type="evidence" value="ECO:0007669"/>
    <property type="project" value="InterPro"/>
</dbReference>
<dbReference type="Gene3D" id="2.40.50.150">
    <property type="match status" value="1"/>
</dbReference>
<keyword evidence="4" id="KW-0808">Transferase</keyword>
<sequence length="189" mass="21735">MNSFLSLTASLTPFSDYNQSPRNVYQCQMAKQSMGISAHSLKYRSDNKTYEHFYNQIPIVQTKNYSKFSLHEYPLGVNTIIAVLSYTAYDMEDAMIINKSSMERGLFKGFVYKTEVIKLEKNQNLLKIAEEGSYLTPNQFFYSYQEFNEKKVKLFTGMEGGFIDKIIICDSYSSGKKIVFVCKPRNKGG</sequence>
<evidence type="ECO:0000256" key="2">
    <source>
        <dbReference type="ARBA" id="ARBA00012418"/>
    </source>
</evidence>
<name>A0A059EZY7_9MICR</name>
<dbReference type="InterPro" id="IPR015712">
    <property type="entry name" value="DNA-dir_RNA_pol_su2"/>
</dbReference>
<dbReference type="STRING" id="1288291.A0A059EZY7"/>